<organism evidence="12 13">
    <name type="scientific">Panagrolaimus superbus</name>
    <dbReference type="NCBI Taxonomy" id="310955"/>
    <lineage>
        <taxon>Eukaryota</taxon>
        <taxon>Metazoa</taxon>
        <taxon>Ecdysozoa</taxon>
        <taxon>Nematoda</taxon>
        <taxon>Chromadorea</taxon>
        <taxon>Rhabditida</taxon>
        <taxon>Tylenchina</taxon>
        <taxon>Panagrolaimomorpha</taxon>
        <taxon>Panagrolaimoidea</taxon>
        <taxon>Panagrolaimidae</taxon>
        <taxon>Panagrolaimus</taxon>
    </lineage>
</organism>
<evidence type="ECO:0000313" key="13">
    <source>
        <dbReference type="WBParaSite" id="PSU_v2.g10188.t1"/>
    </source>
</evidence>
<evidence type="ECO:0000256" key="4">
    <source>
        <dbReference type="ARBA" id="ARBA00022679"/>
    </source>
</evidence>
<dbReference type="GO" id="GO:0042761">
    <property type="term" value="P:very long-chain fatty acid biosynthetic process"/>
    <property type="evidence" value="ECO:0007669"/>
    <property type="project" value="TreeGrafter"/>
</dbReference>
<dbReference type="PANTHER" id="PTHR11157">
    <property type="entry name" value="FATTY ACID ACYL TRANSFERASE-RELATED"/>
    <property type="match status" value="1"/>
</dbReference>
<evidence type="ECO:0000256" key="1">
    <source>
        <dbReference type="ARBA" id="ARBA00004141"/>
    </source>
</evidence>
<dbReference type="GO" id="GO:0034625">
    <property type="term" value="P:fatty acid elongation, monounsaturated fatty acid"/>
    <property type="evidence" value="ECO:0007669"/>
    <property type="project" value="TreeGrafter"/>
</dbReference>
<reference evidence="13" key="1">
    <citation type="submission" date="2022-11" db="UniProtKB">
        <authorList>
            <consortium name="WormBaseParasite"/>
        </authorList>
    </citation>
    <scope>IDENTIFICATION</scope>
</reference>
<evidence type="ECO:0000256" key="3">
    <source>
        <dbReference type="ARBA" id="ARBA00022516"/>
    </source>
</evidence>
<evidence type="ECO:0000256" key="6">
    <source>
        <dbReference type="ARBA" id="ARBA00022832"/>
    </source>
</evidence>
<dbReference type="GO" id="GO:0019367">
    <property type="term" value="P:fatty acid elongation, saturated fatty acid"/>
    <property type="evidence" value="ECO:0007669"/>
    <property type="project" value="TreeGrafter"/>
</dbReference>
<proteinExistence type="inferred from homology"/>
<feature type="transmembrane region" description="Helical" evidence="11">
    <location>
        <begin position="255"/>
        <end position="275"/>
    </location>
</feature>
<dbReference type="GO" id="GO:0009922">
    <property type="term" value="F:fatty acid elongase activity"/>
    <property type="evidence" value="ECO:0007669"/>
    <property type="project" value="UniProtKB-EC"/>
</dbReference>
<dbReference type="Proteomes" id="UP000887577">
    <property type="component" value="Unplaced"/>
</dbReference>
<feature type="transmembrane region" description="Helical" evidence="11">
    <location>
        <begin position="214"/>
        <end position="235"/>
    </location>
</feature>
<dbReference type="Pfam" id="PF01151">
    <property type="entry name" value="ELO"/>
    <property type="match status" value="1"/>
</dbReference>
<keyword evidence="5 11" id="KW-0812">Transmembrane</keyword>
<comment type="subcellular location">
    <subcellularLocation>
        <location evidence="1">Membrane</location>
        <topology evidence="1">Multi-pass membrane protein</topology>
    </subcellularLocation>
</comment>
<dbReference type="AlphaFoldDB" id="A0A914XSD5"/>
<evidence type="ECO:0000256" key="8">
    <source>
        <dbReference type="ARBA" id="ARBA00023098"/>
    </source>
</evidence>
<evidence type="ECO:0000313" key="12">
    <source>
        <dbReference type="Proteomes" id="UP000887577"/>
    </source>
</evidence>
<dbReference type="EC" id="2.3.1.199" evidence="11"/>
<feature type="transmembrane region" description="Helical" evidence="11">
    <location>
        <begin position="182"/>
        <end position="202"/>
    </location>
</feature>
<dbReference type="WBParaSite" id="PSU_v2.g10188.t1">
    <property type="protein sequence ID" value="PSU_v2.g10188.t1"/>
    <property type="gene ID" value="PSU_v2.g10188"/>
</dbReference>
<keyword evidence="9 11" id="KW-0472">Membrane</keyword>
<evidence type="ECO:0000256" key="11">
    <source>
        <dbReference type="RuleBase" id="RU361115"/>
    </source>
</evidence>
<comment type="similarity">
    <text evidence="11">Belongs to the ELO family.</text>
</comment>
<protein>
    <recommendedName>
        <fullName evidence="11">Elongation of very long chain fatty acids protein</fullName>
        <ecNumber evidence="11">2.3.1.199</ecNumber>
    </recommendedName>
    <alternativeName>
        <fullName evidence="11">Very-long-chain 3-oxoacyl-CoA synthase</fullName>
    </alternativeName>
</protein>
<keyword evidence="8 11" id="KW-0443">Lipid metabolism</keyword>
<keyword evidence="6 11" id="KW-0276">Fatty acid metabolism</keyword>
<comment type="pathway">
    <text evidence="2">Lipid metabolism; fatty acid biosynthesis.</text>
</comment>
<dbReference type="GO" id="GO:0034626">
    <property type="term" value="P:fatty acid elongation, polyunsaturated fatty acid"/>
    <property type="evidence" value="ECO:0007669"/>
    <property type="project" value="TreeGrafter"/>
</dbReference>
<keyword evidence="4 11" id="KW-0808">Transferase</keyword>
<sequence length="284" mass="33211">MLDKVNSVFDRNISRLPSTTIRYDHKFVLPFEHSLDHVGITYYMQTYWHLTVYLGIFYLLSMKWLQKWMESRKPFNLKGALICWNGGLAIFSILGALRTSEEFIHTVTKEGFYPSLCQCFDPPSVSGHWFLFFGISKIVELGDTVFLVLKKKPLSFLHSWHHFSVLIYTFHSGSEYLAAGRWFMWMNFIAHSLMYSYFTIMAMGFKVSKSFARIVTIVQILQMIIGVSVSFAILTIKKYFELPCQQSNANLYLSFVIYTSYMILFINFFIQAYCISRPKKEKSS</sequence>
<dbReference type="GO" id="GO:0030148">
    <property type="term" value="P:sphingolipid biosynthetic process"/>
    <property type="evidence" value="ECO:0007669"/>
    <property type="project" value="TreeGrafter"/>
</dbReference>
<comment type="catalytic activity">
    <reaction evidence="11">
        <text>a very-long-chain acyl-CoA + malonyl-CoA + H(+) = a very-long-chain 3-oxoacyl-CoA + CO2 + CoA</text>
        <dbReference type="Rhea" id="RHEA:32727"/>
        <dbReference type="ChEBI" id="CHEBI:15378"/>
        <dbReference type="ChEBI" id="CHEBI:16526"/>
        <dbReference type="ChEBI" id="CHEBI:57287"/>
        <dbReference type="ChEBI" id="CHEBI:57384"/>
        <dbReference type="ChEBI" id="CHEBI:90725"/>
        <dbReference type="ChEBI" id="CHEBI:90736"/>
        <dbReference type="EC" id="2.3.1.199"/>
    </reaction>
</comment>
<keyword evidence="10 11" id="KW-0275">Fatty acid biosynthesis</keyword>
<dbReference type="GO" id="GO:0005789">
    <property type="term" value="C:endoplasmic reticulum membrane"/>
    <property type="evidence" value="ECO:0007669"/>
    <property type="project" value="TreeGrafter"/>
</dbReference>
<keyword evidence="7 11" id="KW-1133">Transmembrane helix</keyword>
<accession>A0A914XSD5</accession>
<dbReference type="InterPro" id="IPR002076">
    <property type="entry name" value="ELO_fam"/>
</dbReference>
<name>A0A914XSD5_9BILA</name>
<feature type="transmembrane region" description="Helical" evidence="11">
    <location>
        <begin position="47"/>
        <end position="65"/>
    </location>
</feature>
<keyword evidence="3 11" id="KW-0444">Lipid biosynthesis</keyword>
<dbReference type="PANTHER" id="PTHR11157:SF17">
    <property type="entry name" value="ELONGATION OF VERY LONG CHAIN FATTY ACIDS PROTEIN 6"/>
    <property type="match status" value="1"/>
</dbReference>
<evidence type="ECO:0000256" key="9">
    <source>
        <dbReference type="ARBA" id="ARBA00023136"/>
    </source>
</evidence>
<evidence type="ECO:0000256" key="5">
    <source>
        <dbReference type="ARBA" id="ARBA00022692"/>
    </source>
</evidence>
<keyword evidence="12" id="KW-1185">Reference proteome</keyword>
<feature type="transmembrane region" description="Helical" evidence="11">
    <location>
        <begin position="77"/>
        <end position="97"/>
    </location>
</feature>
<evidence type="ECO:0000256" key="2">
    <source>
        <dbReference type="ARBA" id="ARBA00005194"/>
    </source>
</evidence>
<evidence type="ECO:0000256" key="7">
    <source>
        <dbReference type="ARBA" id="ARBA00022989"/>
    </source>
</evidence>
<evidence type="ECO:0000256" key="10">
    <source>
        <dbReference type="ARBA" id="ARBA00023160"/>
    </source>
</evidence>